<dbReference type="Proteomes" id="UP001345219">
    <property type="component" value="Chromosome 6"/>
</dbReference>
<keyword evidence="2" id="KW-1185">Reference proteome</keyword>
<dbReference type="PANTHER" id="PTHR33265">
    <property type="entry name" value="AVR9/CF-9 RAPIDLY ELICITED PROTEIN-RELATED"/>
    <property type="match status" value="1"/>
</dbReference>
<dbReference type="PANTHER" id="PTHR33265:SF26">
    <property type="entry name" value="OS06G0554600 PROTEIN"/>
    <property type="match status" value="1"/>
</dbReference>
<dbReference type="Pfam" id="PF05553">
    <property type="entry name" value="DUF761"/>
    <property type="match status" value="1"/>
</dbReference>
<evidence type="ECO:0000313" key="1">
    <source>
        <dbReference type="EMBL" id="KAK4756949.1"/>
    </source>
</evidence>
<comment type="caution">
    <text evidence="1">The sequence shown here is derived from an EMBL/GenBank/DDBJ whole genome shotgun (WGS) entry which is preliminary data.</text>
</comment>
<dbReference type="InterPro" id="IPR008480">
    <property type="entry name" value="DUF761_pln"/>
</dbReference>
<proteinExistence type="predicted"/>
<dbReference type="AlphaFoldDB" id="A0AAN7Q0L3"/>
<reference evidence="1 2" key="1">
    <citation type="journal article" date="2023" name="Hortic Res">
        <title>Pangenome of water caltrop reveals structural variations and asymmetric subgenome divergence after allopolyploidization.</title>
        <authorList>
            <person name="Zhang X."/>
            <person name="Chen Y."/>
            <person name="Wang L."/>
            <person name="Yuan Y."/>
            <person name="Fang M."/>
            <person name="Shi L."/>
            <person name="Lu R."/>
            <person name="Comes H.P."/>
            <person name="Ma Y."/>
            <person name="Chen Y."/>
            <person name="Huang G."/>
            <person name="Zhou Y."/>
            <person name="Zheng Z."/>
            <person name="Qiu Y."/>
        </authorList>
    </citation>
    <scope>NUCLEOTIDE SEQUENCE [LARGE SCALE GENOMIC DNA]</scope>
    <source>
        <tissue evidence="1">Roots</tissue>
    </source>
</reference>
<dbReference type="EMBL" id="JAXIOK010000013">
    <property type="protein sequence ID" value="KAK4756949.1"/>
    <property type="molecule type" value="Genomic_DNA"/>
</dbReference>
<evidence type="ECO:0008006" key="3">
    <source>
        <dbReference type="Google" id="ProtNLM"/>
    </source>
</evidence>
<sequence>MEMEQRSDQIAKKTWSMMRALFFMMRKGFLKGKLVLDLDLDLLLKRGKLAGKAISNLMVHHYSAVTCRPDDAHLSFVSPQEYEFSCSNSPADNTYFHYRRNRHSLGLGGGHHYPHYRRGKRLSIPKPDVATLAAVQRVLEMLNNEAATAAAAESSPSVGLPGFGKSPKVRPLRITDSPFPLKDDDGDSHQVDVAAEEFIKNFYKELKLQKITMGAIESPYHYGSWS</sequence>
<organism evidence="1 2">
    <name type="scientific">Trapa incisa</name>
    <dbReference type="NCBI Taxonomy" id="236973"/>
    <lineage>
        <taxon>Eukaryota</taxon>
        <taxon>Viridiplantae</taxon>
        <taxon>Streptophyta</taxon>
        <taxon>Embryophyta</taxon>
        <taxon>Tracheophyta</taxon>
        <taxon>Spermatophyta</taxon>
        <taxon>Magnoliopsida</taxon>
        <taxon>eudicotyledons</taxon>
        <taxon>Gunneridae</taxon>
        <taxon>Pentapetalae</taxon>
        <taxon>rosids</taxon>
        <taxon>malvids</taxon>
        <taxon>Myrtales</taxon>
        <taxon>Lythraceae</taxon>
        <taxon>Trapa</taxon>
    </lineage>
</organism>
<evidence type="ECO:0000313" key="2">
    <source>
        <dbReference type="Proteomes" id="UP001345219"/>
    </source>
</evidence>
<protein>
    <recommendedName>
        <fullName evidence="3">Avr9/Cf-9 rapidly elicited protein 146</fullName>
    </recommendedName>
</protein>
<gene>
    <name evidence="1" type="ORF">SAY87_007076</name>
</gene>
<accession>A0AAN7Q0L3</accession>
<name>A0AAN7Q0L3_9MYRT</name>